<dbReference type="OrthoDB" id="5797410at2"/>
<feature type="region of interest" description="Disordered" evidence="1">
    <location>
        <begin position="1"/>
        <end position="31"/>
    </location>
</feature>
<reference evidence="4 5" key="1">
    <citation type="submission" date="2017-03" db="EMBL/GenBank/DDBJ databases">
        <title>Complete genome sequence of Candidatus 'Thiodictyon syntrophicum' sp. nov. strain Cad16T, a photolithoautotroph purple sulfur bacterium isolated from an alpine meromictic lake.</title>
        <authorList>
            <person name="Luedin S.M."/>
            <person name="Pothier J.F."/>
            <person name="Danza F."/>
            <person name="Storelli N."/>
            <person name="Wittwer M."/>
            <person name="Tonolla M."/>
        </authorList>
    </citation>
    <scope>NUCLEOTIDE SEQUENCE [LARGE SCALE GENOMIC DNA]</scope>
    <source>
        <strain evidence="4 5">Cad16T</strain>
    </source>
</reference>
<organism evidence="4 5">
    <name type="scientific">Candidatus Thiodictyon syntrophicum</name>
    <dbReference type="NCBI Taxonomy" id="1166950"/>
    <lineage>
        <taxon>Bacteria</taxon>
        <taxon>Pseudomonadati</taxon>
        <taxon>Pseudomonadota</taxon>
        <taxon>Gammaproteobacteria</taxon>
        <taxon>Chromatiales</taxon>
        <taxon>Chromatiaceae</taxon>
        <taxon>Thiodictyon</taxon>
    </lineage>
</organism>
<dbReference type="Proteomes" id="UP000232638">
    <property type="component" value="Chromosome"/>
</dbReference>
<feature type="domain" description="eCIS core" evidence="3">
    <location>
        <begin position="228"/>
        <end position="304"/>
    </location>
</feature>
<feature type="region of interest" description="Disordered" evidence="1">
    <location>
        <begin position="426"/>
        <end position="456"/>
    </location>
</feature>
<gene>
    <name evidence="4" type="ORF">THSYN_15410</name>
</gene>
<name>A0A2K8U9W4_9GAMM</name>
<feature type="transmembrane region" description="Helical" evidence="2">
    <location>
        <begin position="760"/>
        <end position="781"/>
    </location>
</feature>
<feature type="compositionally biased region" description="Low complexity" evidence="1">
    <location>
        <begin position="432"/>
        <end position="443"/>
    </location>
</feature>
<sequence length="1140" mass="122279">MKAVAGQVAVAPKSVAPVDQRSRSAGHTVSAAPLNPLWQRLATRVGERPGPARPPAARPVASLTQGFGIQRRCEACAQESADDERLRVQAKLSIGPADDLFEREADAVAERVMGIPEGPQTAAPPEGGGTRSARMGLDLSRRPVASIAAGRVQRDPQADTEEEQAQDAERESVVQRAPVMTAADAGADEDDADELDATVQPKAENGRAGADASGIESRILGLRGTGQPLPDASRSFFETRFGHDFGQVRVHHGDTAAQTAHALGARAYTLGHDVVFGAGQYAPDRAEGRRLIAHELTHVVQQGAAPPARTAGGSLQAQFLPRIGARGAPGLVQRAPLKEGGTYLIQTPKGGNLRLRVQPSHALDLKGRDTCGGQADTCPNSVGNVASGTKVVIKEVRLFDWYVVEAPMVEGGTRIGFVHQDHLKEVPPPPAGSAAAPSAAVPAAPEPPIPVEEPDTPVFETGTATIETMEEGAPVEQLGVVQTEDGTKLWPAANRDQPELGLLPLNTRVFVDRNLTGGWSSVYVDRHQQGSSLPVGEGTHGYVATGRVSTDMPDPDARLHRITQEGQGALALAGELYPNYNVQCAAVAFACRDYRYLVNVLVAVNEAKGRKFIYKEHPDDAWDKAKTMKASKSGAGAVGGQIWVPGMALVKALEGQVSSGSISLAILSTLADVTIGVAAFIVGLLHGAVMSVVDVLIGLVDLVKLVVSLVEKLINGTLLADAKAFWEDISNIKLSDIKEMISAKWNHANTWDRWHFRGYAIGYAIVEILMLIFSGGAATAVKWAGKVGKFGKLGEYLGKLPKVAKLIESAKALKGEGVAKLRTALKGALALSESHVWAAQVLRIPLGILKLLEKAQIDELKKLPQWLKERFARLSEAVMKRLLRCSSPCQVDVHKIAEALKLAGKGGTVLNDAADVLRVLKVLAPNLKTAKISRKLRKADSALMTVIKEAKLTDTDFAKLADYLENVESPAQAYKTFVRYLSSVVPAKTGPDIKSLNAILSKMMAAERGRGAALKGPMFEQWAALHVPQLSSRTFSRTTFDVKKLLGKKSPPFKRQVDTWVPDKGEIWDMKHRFGKVDPDQAADYSKLIGQAAPDGKAVQTINYLFPNQTAAELNRHLRTTYKFGVYYIDEATNTMKLLP</sequence>
<dbReference type="AlphaFoldDB" id="A0A2K8U9W4"/>
<dbReference type="RefSeq" id="WP_100919939.1">
    <property type="nucleotide sequence ID" value="NZ_CP020370.1"/>
</dbReference>
<dbReference type="EMBL" id="CP020370">
    <property type="protein sequence ID" value="AUB82199.1"/>
    <property type="molecule type" value="Genomic_DNA"/>
</dbReference>
<dbReference type="InterPro" id="IPR025295">
    <property type="entry name" value="eCIS_core_dom"/>
</dbReference>
<dbReference type="KEGG" id="tsy:THSYN_15410"/>
<feature type="region of interest" description="Disordered" evidence="1">
    <location>
        <begin position="147"/>
        <end position="177"/>
    </location>
</feature>
<keyword evidence="2" id="KW-1133">Transmembrane helix</keyword>
<accession>A0A2K8U9W4</accession>
<keyword evidence="2" id="KW-0812">Transmembrane</keyword>
<evidence type="ECO:0000259" key="3">
    <source>
        <dbReference type="Pfam" id="PF13699"/>
    </source>
</evidence>
<keyword evidence="5" id="KW-1185">Reference proteome</keyword>
<evidence type="ECO:0000256" key="2">
    <source>
        <dbReference type="SAM" id="Phobius"/>
    </source>
</evidence>
<evidence type="ECO:0000313" key="5">
    <source>
        <dbReference type="Proteomes" id="UP000232638"/>
    </source>
</evidence>
<evidence type="ECO:0000313" key="4">
    <source>
        <dbReference type="EMBL" id="AUB82199.1"/>
    </source>
</evidence>
<protein>
    <recommendedName>
        <fullName evidence="3">eCIS core domain-containing protein</fullName>
    </recommendedName>
</protein>
<dbReference type="Pfam" id="PF13699">
    <property type="entry name" value="eCIS_core"/>
    <property type="match status" value="1"/>
</dbReference>
<proteinExistence type="predicted"/>
<evidence type="ECO:0000256" key="1">
    <source>
        <dbReference type="SAM" id="MobiDB-lite"/>
    </source>
</evidence>
<keyword evidence="2" id="KW-0472">Membrane</keyword>